<accession>A0A6S7G4Y1</accession>
<name>A0A6S7G4Y1_PARCT</name>
<reference evidence="1" key="1">
    <citation type="submission" date="2020-04" db="EMBL/GenBank/DDBJ databases">
        <authorList>
            <person name="Alioto T."/>
            <person name="Alioto T."/>
            <person name="Gomez Garrido J."/>
        </authorList>
    </citation>
    <scope>NUCLEOTIDE SEQUENCE</scope>
    <source>
        <strain evidence="1">A484AB</strain>
    </source>
</reference>
<evidence type="ECO:0000313" key="1">
    <source>
        <dbReference type="EMBL" id="CAB3983979.1"/>
    </source>
</evidence>
<evidence type="ECO:0000313" key="2">
    <source>
        <dbReference type="Proteomes" id="UP001152795"/>
    </source>
</evidence>
<dbReference type="EMBL" id="CACRXK020000682">
    <property type="protein sequence ID" value="CAB3983979.1"/>
    <property type="molecule type" value="Genomic_DNA"/>
</dbReference>
<proteinExistence type="predicted"/>
<organism evidence="1 2">
    <name type="scientific">Paramuricea clavata</name>
    <name type="common">Red gorgonian</name>
    <name type="synonym">Violescent sea-whip</name>
    <dbReference type="NCBI Taxonomy" id="317549"/>
    <lineage>
        <taxon>Eukaryota</taxon>
        <taxon>Metazoa</taxon>
        <taxon>Cnidaria</taxon>
        <taxon>Anthozoa</taxon>
        <taxon>Octocorallia</taxon>
        <taxon>Malacalcyonacea</taxon>
        <taxon>Plexauridae</taxon>
        <taxon>Paramuricea</taxon>
    </lineage>
</organism>
<dbReference type="Proteomes" id="UP001152795">
    <property type="component" value="Unassembled WGS sequence"/>
</dbReference>
<protein>
    <submittedName>
        <fullName evidence="1">Uncharacterized protein</fullName>
    </submittedName>
</protein>
<sequence length="105" mass="12253">MAENDSKSSVELATKFVQLGRARDKTETLLQSAKESAIKRHVETLKEIINEVNKLVRTIEAEKITAKENSDEIDTWIGEIEREIKRGRRENYYFRTVVERNARET</sequence>
<gene>
    <name evidence="1" type="ORF">PACLA_8A064388</name>
</gene>
<dbReference type="AlphaFoldDB" id="A0A6S7G4Y1"/>
<keyword evidence="2" id="KW-1185">Reference proteome</keyword>
<comment type="caution">
    <text evidence="1">The sequence shown here is derived from an EMBL/GenBank/DDBJ whole genome shotgun (WGS) entry which is preliminary data.</text>
</comment>